<evidence type="ECO:0000313" key="10">
    <source>
        <dbReference type="Proteomes" id="UP000659223"/>
    </source>
</evidence>
<feature type="domain" description="N-acetyltransferase" evidence="8">
    <location>
        <begin position="649"/>
        <end position="783"/>
    </location>
</feature>
<name>A0ABQ2YM08_9ACTN</name>
<dbReference type="PANTHER" id="PTHR45649:SF26">
    <property type="entry name" value="OS04G0435100 PROTEIN"/>
    <property type="match status" value="1"/>
</dbReference>
<dbReference type="InterPro" id="IPR002293">
    <property type="entry name" value="AA/rel_permease1"/>
</dbReference>
<evidence type="ECO:0000256" key="4">
    <source>
        <dbReference type="ARBA" id="ARBA00022989"/>
    </source>
</evidence>
<sequence>MRTSAHARWQRSEPPDDDERILKELGYTQQLHRRMGAFGNFSASLSVISIMSGALLLFGYGLNSGGPAVVVWGWLAVGPLVLCLAAALAEITSRYPTSGGLYYMARRLGGERWSWYTGWLNLLGLLGGIAAQDYGIATFTAAWANLQFDYVPTPKSLLVMYAVILALHAVLNLFGTLLMNVLTSLSAWWHLAGAVVIVGALTLVPSHHQPAGFVFSEFTNNTGWSNPVYVILLGMLLPCFALAGYDTSAHLSEETSGASVAAARGIIRSVAVSWIAGGILLIALLFAVQDYAATLGSRTGVPVAQIFLDALGVATAKALLLVIIVAQFLCGYTVTASASRMIYAFARDGALPGSAHWQKVSRRTAVPANAVGLAVGVAFVLALPSLYSATAFSAVTAISVVGFTPAYAIPVLLRLRHRDRFTPGPWHLGRWSRPIGWVAVLWAAGATVLFLLPQSSPVTATTFNYTPVALLVALAMAALWRRFGRRSYGVPRSGTEAPRASTTCSGALPNTTRHGGTVTVSAESIESVQQLTTVWRTMVLDRDADADVRDLPGITVRWADSRFGFFNCITLTEAEAGAELVRHRLNQAADIMRTKRHPGFVWLFEDLLDDEARSALKTTAEQAGLQYAFPGTGMAGDLLPIPEPAHPDLTFTRVRTDEQLQAYADLQSRAYGFPLEEGRDGLVGSALWKNEVYAYLAMRGDEPVACAATVEAQGRLFVAFVATDPQWQRNGYGEAVTRKALYEGARATGLTRATLHATAAGAPVYPRIGFRPNTPIHFYSLKG</sequence>
<dbReference type="InterPro" id="IPR000182">
    <property type="entry name" value="GNAT_dom"/>
</dbReference>
<feature type="transmembrane region" description="Helical" evidence="7">
    <location>
        <begin position="227"/>
        <end position="245"/>
    </location>
</feature>
<dbReference type="Pfam" id="PF13520">
    <property type="entry name" value="AA_permease_2"/>
    <property type="match status" value="1"/>
</dbReference>
<comment type="subcellular location">
    <subcellularLocation>
        <location evidence="1">Membrane</location>
        <topology evidence="1">Multi-pass membrane protein</topology>
    </subcellularLocation>
</comment>
<keyword evidence="3 7" id="KW-0812">Transmembrane</keyword>
<evidence type="ECO:0000256" key="2">
    <source>
        <dbReference type="ARBA" id="ARBA00022448"/>
    </source>
</evidence>
<dbReference type="Proteomes" id="UP000659223">
    <property type="component" value="Unassembled WGS sequence"/>
</dbReference>
<protein>
    <recommendedName>
        <fullName evidence="8">N-acetyltransferase domain-containing protein</fullName>
    </recommendedName>
</protein>
<evidence type="ECO:0000259" key="8">
    <source>
        <dbReference type="PROSITE" id="PS51186"/>
    </source>
</evidence>
<accession>A0ABQ2YM08</accession>
<feature type="transmembrane region" description="Helical" evidence="7">
    <location>
        <begin position="37"/>
        <end position="60"/>
    </location>
</feature>
<dbReference type="Gene3D" id="1.20.1740.10">
    <property type="entry name" value="Amino acid/polyamine transporter I"/>
    <property type="match status" value="1"/>
</dbReference>
<feature type="transmembrane region" description="Helical" evidence="7">
    <location>
        <begin position="266"/>
        <end position="288"/>
    </location>
</feature>
<feature type="transmembrane region" description="Helical" evidence="7">
    <location>
        <begin position="389"/>
        <end position="413"/>
    </location>
</feature>
<feature type="transmembrane region" description="Helical" evidence="7">
    <location>
        <begin position="157"/>
        <end position="175"/>
    </location>
</feature>
<feature type="region of interest" description="Disordered" evidence="6">
    <location>
        <begin position="491"/>
        <end position="513"/>
    </location>
</feature>
<keyword evidence="2" id="KW-0813">Transport</keyword>
<dbReference type="InterPro" id="IPR004840">
    <property type="entry name" value="Amino_acid_permease_CS"/>
</dbReference>
<proteinExistence type="predicted"/>
<evidence type="ECO:0000313" key="9">
    <source>
        <dbReference type="EMBL" id="GGX87293.1"/>
    </source>
</evidence>
<dbReference type="PROSITE" id="PS00218">
    <property type="entry name" value="AMINO_ACID_PERMEASE_1"/>
    <property type="match status" value="1"/>
</dbReference>
<evidence type="ECO:0000256" key="6">
    <source>
        <dbReference type="SAM" id="MobiDB-lite"/>
    </source>
</evidence>
<dbReference type="EMBL" id="BMUT01000007">
    <property type="protein sequence ID" value="GGX87293.1"/>
    <property type="molecule type" value="Genomic_DNA"/>
</dbReference>
<dbReference type="PANTHER" id="PTHR45649">
    <property type="entry name" value="AMINO-ACID PERMEASE BAT1"/>
    <property type="match status" value="1"/>
</dbReference>
<evidence type="ECO:0000256" key="3">
    <source>
        <dbReference type="ARBA" id="ARBA00022692"/>
    </source>
</evidence>
<feature type="transmembrane region" description="Helical" evidence="7">
    <location>
        <begin position="434"/>
        <end position="453"/>
    </location>
</feature>
<reference evidence="10" key="1">
    <citation type="journal article" date="2019" name="Int. J. Syst. Evol. Microbiol.">
        <title>The Global Catalogue of Microorganisms (GCM) 10K type strain sequencing project: providing services to taxonomists for standard genome sequencing and annotation.</title>
        <authorList>
            <consortium name="The Broad Institute Genomics Platform"/>
            <consortium name="The Broad Institute Genome Sequencing Center for Infectious Disease"/>
            <person name="Wu L."/>
            <person name="Ma J."/>
        </authorList>
    </citation>
    <scope>NUCLEOTIDE SEQUENCE [LARGE SCALE GENOMIC DNA]</scope>
    <source>
        <strain evidence="10">JCM 4586</strain>
    </source>
</reference>
<dbReference type="SUPFAM" id="SSF55729">
    <property type="entry name" value="Acyl-CoA N-acyltransferases (Nat)"/>
    <property type="match status" value="1"/>
</dbReference>
<dbReference type="InterPro" id="IPR016181">
    <property type="entry name" value="Acyl_CoA_acyltransferase"/>
</dbReference>
<organism evidence="9 10">
    <name type="scientific">Streptomyces hiroshimensis</name>
    <dbReference type="NCBI Taxonomy" id="66424"/>
    <lineage>
        <taxon>Bacteria</taxon>
        <taxon>Bacillati</taxon>
        <taxon>Actinomycetota</taxon>
        <taxon>Actinomycetes</taxon>
        <taxon>Kitasatosporales</taxon>
        <taxon>Streptomycetaceae</taxon>
        <taxon>Streptomyces</taxon>
    </lineage>
</organism>
<dbReference type="Gene3D" id="3.40.630.30">
    <property type="match status" value="1"/>
</dbReference>
<keyword evidence="10" id="KW-1185">Reference proteome</keyword>
<comment type="caution">
    <text evidence="9">The sequence shown here is derived from an EMBL/GenBank/DDBJ whole genome shotgun (WGS) entry which is preliminary data.</text>
</comment>
<feature type="transmembrane region" description="Helical" evidence="7">
    <location>
        <begin position="113"/>
        <end position="137"/>
    </location>
</feature>
<dbReference type="PROSITE" id="PS51186">
    <property type="entry name" value="GNAT"/>
    <property type="match status" value="1"/>
</dbReference>
<feature type="transmembrane region" description="Helical" evidence="7">
    <location>
        <begin position="72"/>
        <end position="92"/>
    </location>
</feature>
<keyword evidence="4 7" id="KW-1133">Transmembrane helix</keyword>
<dbReference type="CDD" id="cd04301">
    <property type="entry name" value="NAT_SF"/>
    <property type="match status" value="1"/>
</dbReference>
<feature type="compositionally biased region" description="Polar residues" evidence="6">
    <location>
        <begin position="500"/>
        <end position="513"/>
    </location>
</feature>
<feature type="transmembrane region" description="Helical" evidence="7">
    <location>
        <begin position="465"/>
        <end position="483"/>
    </location>
</feature>
<feature type="transmembrane region" description="Helical" evidence="7">
    <location>
        <begin position="187"/>
        <end position="207"/>
    </location>
</feature>
<evidence type="ECO:0000256" key="1">
    <source>
        <dbReference type="ARBA" id="ARBA00004141"/>
    </source>
</evidence>
<evidence type="ECO:0000256" key="5">
    <source>
        <dbReference type="ARBA" id="ARBA00023136"/>
    </source>
</evidence>
<keyword evidence="5 7" id="KW-0472">Membrane</keyword>
<evidence type="ECO:0000256" key="7">
    <source>
        <dbReference type="SAM" id="Phobius"/>
    </source>
</evidence>
<dbReference type="Pfam" id="PF13508">
    <property type="entry name" value="Acetyltransf_7"/>
    <property type="match status" value="1"/>
</dbReference>
<gene>
    <name evidence="9" type="ORF">GCM10010324_35980</name>
</gene>
<feature type="transmembrane region" description="Helical" evidence="7">
    <location>
        <begin position="364"/>
        <end position="383"/>
    </location>
</feature>